<dbReference type="InterPro" id="IPR013424">
    <property type="entry name" value="Ice-binding_C"/>
</dbReference>
<evidence type="ECO:0000256" key="1">
    <source>
        <dbReference type="SAM" id="SignalP"/>
    </source>
</evidence>
<accession>A0A1I4YP12</accession>
<protein>
    <submittedName>
        <fullName evidence="3">PEP-CTERM protein-sorting domain-containing protein</fullName>
    </submittedName>
</protein>
<evidence type="ECO:0000259" key="2">
    <source>
        <dbReference type="Pfam" id="PF07589"/>
    </source>
</evidence>
<dbReference type="Proteomes" id="UP000183107">
    <property type="component" value="Unassembled WGS sequence"/>
</dbReference>
<sequence length="350" mass="36076">MCRHRKLLFTVILTVLTGVANAIPVDPDGVGIDAAIDVQRLEWRPANTLITPVGNASIFTHPLGDIFQLYSHASLSEFQDGNGSPIGSSGSDRWTYIAGYQQQVVSTIGANVVLDAIGGGDNFFKLYFDATPNAHAANGTGYGPDATNTDPVLVLSGTVSASTGQTAISAVNVAPGNLDNYGPDDYPGVDSITASGSGSLTVTIESVDLAYFPAGLPPGLGLDFQLAFDLPFFQADPSSCFKNGAGELIDGAGPNALDGLQCNVNTVGGINGIDGQNLIFMTDSSALFNEVSPAPEPASLALLGAGLVAMRMARRKGKGGSQVGTDNAMHGLLAHSAPASLGNYHIKKCY</sequence>
<reference evidence="4" key="1">
    <citation type="submission" date="2016-10" db="EMBL/GenBank/DDBJ databases">
        <authorList>
            <person name="Varghese N."/>
        </authorList>
    </citation>
    <scope>NUCLEOTIDE SEQUENCE [LARGE SCALE GENOMIC DNA]</scope>
    <source>
        <strain evidence="4">Nsp8</strain>
    </source>
</reference>
<feature type="signal peptide" evidence="1">
    <location>
        <begin position="1"/>
        <end position="22"/>
    </location>
</feature>
<evidence type="ECO:0000313" key="3">
    <source>
        <dbReference type="EMBL" id="SFN39752.1"/>
    </source>
</evidence>
<feature type="chain" id="PRO_5010260577" evidence="1">
    <location>
        <begin position="23"/>
        <end position="350"/>
    </location>
</feature>
<proteinExistence type="predicted"/>
<dbReference type="Pfam" id="PF07589">
    <property type="entry name" value="PEP-CTERM"/>
    <property type="match status" value="1"/>
</dbReference>
<dbReference type="EMBL" id="FOVJ01000001">
    <property type="protein sequence ID" value="SFN39752.1"/>
    <property type="molecule type" value="Genomic_DNA"/>
</dbReference>
<dbReference type="NCBIfam" id="TIGR02595">
    <property type="entry name" value="PEP_CTERM"/>
    <property type="match status" value="1"/>
</dbReference>
<gene>
    <name evidence="3" type="ORF">SAMN05216386_0803</name>
</gene>
<feature type="domain" description="Ice-binding protein C-terminal" evidence="2">
    <location>
        <begin position="293"/>
        <end position="316"/>
    </location>
</feature>
<name>A0A1I4YP12_9PROT</name>
<dbReference type="AlphaFoldDB" id="A0A1I4YP12"/>
<keyword evidence="4" id="KW-1185">Reference proteome</keyword>
<keyword evidence="1" id="KW-0732">Signal</keyword>
<evidence type="ECO:0000313" key="4">
    <source>
        <dbReference type="Proteomes" id="UP000183107"/>
    </source>
</evidence>
<organism evidence="3 4">
    <name type="scientific">Nitrosospira briensis</name>
    <dbReference type="NCBI Taxonomy" id="35799"/>
    <lineage>
        <taxon>Bacteria</taxon>
        <taxon>Pseudomonadati</taxon>
        <taxon>Pseudomonadota</taxon>
        <taxon>Betaproteobacteria</taxon>
        <taxon>Nitrosomonadales</taxon>
        <taxon>Nitrosomonadaceae</taxon>
        <taxon>Nitrosospira</taxon>
    </lineage>
</organism>